<dbReference type="SFLD" id="SFLDG01140">
    <property type="entry name" value="C2.B:_Phosphomannomutase_and_P"/>
    <property type="match status" value="1"/>
</dbReference>
<dbReference type="CDD" id="cd07516">
    <property type="entry name" value="HAD_Pase"/>
    <property type="match status" value="1"/>
</dbReference>
<dbReference type="SFLD" id="SFLDS00003">
    <property type="entry name" value="Haloacid_Dehalogenase"/>
    <property type="match status" value="1"/>
</dbReference>
<dbReference type="InterPro" id="IPR006379">
    <property type="entry name" value="HAD-SF_hydro_IIB"/>
</dbReference>
<gene>
    <name evidence="1" type="ORF">I8J29_30995</name>
</gene>
<comment type="caution">
    <text evidence="1">The sequence shown here is derived from an EMBL/GenBank/DDBJ whole genome shotgun (WGS) entry which is preliminary data.</text>
</comment>
<keyword evidence="1" id="KW-0378">Hydrolase</keyword>
<name>A0ABS3WJV9_9BACL</name>
<accession>A0ABS3WJV9</accession>
<dbReference type="PANTHER" id="PTHR10000">
    <property type="entry name" value="PHOSPHOSERINE PHOSPHATASE"/>
    <property type="match status" value="1"/>
</dbReference>
<dbReference type="InterPro" id="IPR036412">
    <property type="entry name" value="HAD-like_sf"/>
</dbReference>
<proteinExistence type="predicted"/>
<organism evidence="1 2">
    <name type="scientific">Paenibacillus artemisiicola</name>
    <dbReference type="NCBI Taxonomy" id="1172618"/>
    <lineage>
        <taxon>Bacteria</taxon>
        <taxon>Bacillati</taxon>
        <taxon>Bacillota</taxon>
        <taxon>Bacilli</taxon>
        <taxon>Bacillales</taxon>
        <taxon>Paenibacillaceae</taxon>
        <taxon>Paenibacillus</taxon>
    </lineage>
</organism>
<dbReference type="Gene3D" id="3.30.1240.10">
    <property type="match status" value="1"/>
</dbReference>
<reference evidence="1 2" key="1">
    <citation type="submission" date="2021-03" db="EMBL/GenBank/DDBJ databases">
        <title>Paenibacillus artemisicola MWE-103 whole genome sequence.</title>
        <authorList>
            <person name="Ham Y.J."/>
        </authorList>
    </citation>
    <scope>NUCLEOTIDE SEQUENCE [LARGE SCALE GENOMIC DNA]</scope>
    <source>
        <strain evidence="1 2">MWE-103</strain>
    </source>
</reference>
<dbReference type="NCBIfam" id="TIGR00099">
    <property type="entry name" value="Cof-subfamily"/>
    <property type="match status" value="1"/>
</dbReference>
<evidence type="ECO:0000313" key="1">
    <source>
        <dbReference type="EMBL" id="MBO7748613.1"/>
    </source>
</evidence>
<keyword evidence="2" id="KW-1185">Reference proteome</keyword>
<protein>
    <submittedName>
        <fullName evidence="1">HAD family hydrolase</fullName>
    </submittedName>
</protein>
<dbReference type="GO" id="GO:0016787">
    <property type="term" value="F:hydrolase activity"/>
    <property type="evidence" value="ECO:0007669"/>
    <property type="project" value="UniProtKB-KW"/>
</dbReference>
<dbReference type="PANTHER" id="PTHR10000:SF8">
    <property type="entry name" value="HAD SUPERFAMILY HYDROLASE-LIKE, TYPE 3"/>
    <property type="match status" value="1"/>
</dbReference>
<dbReference type="InterPro" id="IPR023214">
    <property type="entry name" value="HAD_sf"/>
</dbReference>
<evidence type="ECO:0000313" key="2">
    <source>
        <dbReference type="Proteomes" id="UP000670947"/>
    </source>
</evidence>
<dbReference type="RefSeq" id="WP_208851158.1">
    <property type="nucleotide sequence ID" value="NZ_JAGGDJ010000065.1"/>
</dbReference>
<dbReference type="Pfam" id="PF08282">
    <property type="entry name" value="Hydrolase_3"/>
    <property type="match status" value="1"/>
</dbReference>
<dbReference type="Proteomes" id="UP000670947">
    <property type="component" value="Unassembled WGS sequence"/>
</dbReference>
<dbReference type="NCBIfam" id="TIGR01484">
    <property type="entry name" value="HAD-SF-IIB"/>
    <property type="match status" value="1"/>
</dbReference>
<dbReference type="Gene3D" id="3.40.50.1000">
    <property type="entry name" value="HAD superfamily/HAD-like"/>
    <property type="match status" value="1"/>
</dbReference>
<sequence>MRGIALDLDGTLLNSARQVSERNANALLACKRQGMRIIFATGRPPRSVRNLLPPELLDGAAFVYYNGALVVDEAAGLLLHTPIERETAAEILDYCAERLPGDARVSLESNDRLFSSRALRDSAFFSPWNKPTICGLNDMKRQTATKLLLTEFGDAEPRLRASFAPKTRFIATDQGKLIQIMHASVSKLTGILAVCERDGIAASELLAFGDDHNDLEMFAMSVHGVAMGNAVPELKAAAAEVADTNDNDGVARVLERYLS</sequence>
<dbReference type="EMBL" id="JAGGDJ010000065">
    <property type="protein sequence ID" value="MBO7748613.1"/>
    <property type="molecule type" value="Genomic_DNA"/>
</dbReference>
<dbReference type="InterPro" id="IPR000150">
    <property type="entry name" value="Cof"/>
</dbReference>
<dbReference type="SUPFAM" id="SSF56784">
    <property type="entry name" value="HAD-like"/>
    <property type="match status" value="1"/>
</dbReference>